<evidence type="ECO:0000259" key="1">
    <source>
        <dbReference type="Pfam" id="PF00156"/>
    </source>
</evidence>
<keyword evidence="2" id="KW-0808">Transferase</keyword>
<dbReference type="InterPro" id="IPR000836">
    <property type="entry name" value="PRTase_dom"/>
</dbReference>
<dbReference type="SUPFAM" id="SSF53271">
    <property type="entry name" value="PRTase-like"/>
    <property type="match status" value="1"/>
</dbReference>
<organism evidence="2 3">
    <name type="scientific">Benzoatithermus flavus</name>
    <dbReference type="NCBI Taxonomy" id="3108223"/>
    <lineage>
        <taxon>Bacteria</taxon>
        <taxon>Pseudomonadati</taxon>
        <taxon>Pseudomonadota</taxon>
        <taxon>Alphaproteobacteria</taxon>
        <taxon>Geminicoccales</taxon>
        <taxon>Geminicoccaceae</taxon>
        <taxon>Benzoatithermus</taxon>
    </lineage>
</organism>
<dbReference type="InterPro" id="IPR029057">
    <property type="entry name" value="PRTase-like"/>
</dbReference>
<proteinExistence type="predicted"/>
<sequence>MMFADRRDAGQRLGQHLQELGLADPLVLALPRGGVAVGLEVAKALGAPLDVVLVRKIGAPWHKELAAGAVVDGDQPELVLNNDVVRGYGIDESYLEDEMARQLEEIERRRRLYLGGRQRPRITGRTAIVVDDGIATGATVRAALHAVRRAGPRELVLAVPVASPEVLDRLAADADRIVCLHPDPDLMAVGQYYRDFRQVEDEEVVAMLEEAARHQGPESA</sequence>
<feature type="domain" description="Phosphoribosyltransferase" evidence="1">
    <location>
        <begin position="15"/>
        <end position="180"/>
    </location>
</feature>
<dbReference type="RefSeq" id="WP_418159143.1">
    <property type="nucleotide sequence ID" value="NZ_JBBLZC010000007.1"/>
</dbReference>
<keyword evidence="3" id="KW-1185">Reference proteome</keyword>
<reference evidence="2 3" key="1">
    <citation type="submission" date="2024-01" db="EMBL/GenBank/DDBJ databases">
        <title>Multi-omics insights into the function and evolution of sodium benzoate biodegradation pathways in Benzoatithermus flavus gen. nov., sp. nov. from hot spring.</title>
        <authorList>
            <person name="Hu C.-J."/>
            <person name="Li W.-J."/>
        </authorList>
    </citation>
    <scope>NUCLEOTIDE SEQUENCE [LARGE SCALE GENOMIC DNA]</scope>
    <source>
        <strain evidence="2 3">SYSU G07066</strain>
    </source>
</reference>
<dbReference type="CDD" id="cd06223">
    <property type="entry name" value="PRTases_typeI"/>
    <property type="match status" value="1"/>
</dbReference>
<accession>A0ABU8XQ16</accession>
<evidence type="ECO:0000313" key="3">
    <source>
        <dbReference type="Proteomes" id="UP001375743"/>
    </source>
</evidence>
<gene>
    <name evidence="2" type="ORF">U1T56_09050</name>
</gene>
<dbReference type="Proteomes" id="UP001375743">
    <property type="component" value="Unassembled WGS sequence"/>
</dbReference>
<evidence type="ECO:0000313" key="2">
    <source>
        <dbReference type="EMBL" id="MEK0083300.1"/>
    </source>
</evidence>
<protein>
    <submittedName>
        <fullName evidence="2">Phosphoribosyltransferase</fullName>
    </submittedName>
</protein>
<comment type="caution">
    <text evidence="2">The sequence shown here is derived from an EMBL/GenBank/DDBJ whole genome shotgun (WGS) entry which is preliminary data.</text>
</comment>
<keyword evidence="2" id="KW-0328">Glycosyltransferase</keyword>
<dbReference type="Gene3D" id="3.40.50.2020">
    <property type="match status" value="1"/>
</dbReference>
<dbReference type="GO" id="GO:0016757">
    <property type="term" value="F:glycosyltransferase activity"/>
    <property type="evidence" value="ECO:0007669"/>
    <property type="project" value="UniProtKB-KW"/>
</dbReference>
<dbReference type="EMBL" id="JBBLZC010000007">
    <property type="protein sequence ID" value="MEK0083300.1"/>
    <property type="molecule type" value="Genomic_DNA"/>
</dbReference>
<name>A0ABU8XQ16_9PROT</name>
<dbReference type="Gene3D" id="3.30.1310.20">
    <property type="entry name" value="PRTase-like"/>
    <property type="match status" value="1"/>
</dbReference>
<dbReference type="Pfam" id="PF00156">
    <property type="entry name" value="Pribosyltran"/>
    <property type="match status" value="1"/>
</dbReference>